<keyword evidence="2" id="KW-1185">Reference proteome</keyword>
<dbReference type="RefSeq" id="WP_256117295.1">
    <property type="nucleotide sequence ID" value="NZ_WHSB02000004.1"/>
</dbReference>
<comment type="caution">
    <text evidence="1">The sequence shown here is derived from an EMBL/GenBank/DDBJ whole genome shotgun (WGS) entry which is preliminary data.</text>
</comment>
<sequence length="47" mass="5195">MKSRLLHPGMLFVTALVVLVLAIPVAQMQFSRPHGESLRQVLLLRAG</sequence>
<gene>
    <name evidence="1" type="ORF">GB927_012535</name>
</gene>
<accession>A0ABT1R6S3</accession>
<dbReference type="EMBL" id="WHSB02000004">
    <property type="protein sequence ID" value="MCQ4630872.1"/>
    <property type="molecule type" value="Genomic_DNA"/>
</dbReference>
<protein>
    <submittedName>
        <fullName evidence="1">Uncharacterized protein</fullName>
    </submittedName>
</protein>
<evidence type="ECO:0000313" key="2">
    <source>
        <dbReference type="Proteomes" id="UP000996601"/>
    </source>
</evidence>
<dbReference type="Proteomes" id="UP000996601">
    <property type="component" value="Unassembled WGS sequence"/>
</dbReference>
<proteinExistence type="predicted"/>
<evidence type="ECO:0000313" key="1">
    <source>
        <dbReference type="EMBL" id="MCQ4630872.1"/>
    </source>
</evidence>
<reference evidence="1" key="1">
    <citation type="submission" date="2021-07" db="EMBL/GenBank/DDBJ databases">
        <title>Shinella sp. nov., a novel member of the genus Shinella from water.</title>
        <authorList>
            <person name="Deng Y."/>
        </authorList>
    </citation>
    <scope>NUCLEOTIDE SEQUENCE</scope>
    <source>
        <strain evidence="1">CPCC 100929</strain>
    </source>
</reference>
<organism evidence="1 2">
    <name type="scientific">Shinella lacus</name>
    <dbReference type="NCBI Taxonomy" id="2654216"/>
    <lineage>
        <taxon>Bacteria</taxon>
        <taxon>Pseudomonadati</taxon>
        <taxon>Pseudomonadota</taxon>
        <taxon>Alphaproteobacteria</taxon>
        <taxon>Hyphomicrobiales</taxon>
        <taxon>Rhizobiaceae</taxon>
        <taxon>Shinella</taxon>
    </lineage>
</organism>
<name>A0ABT1R6S3_9HYPH</name>